<dbReference type="InterPro" id="IPR039588">
    <property type="entry name" value="FBXO4"/>
</dbReference>
<dbReference type="OMA" id="WRSACDA"/>
<dbReference type="eggNOG" id="ENOG502S0QF">
    <property type="taxonomic scope" value="Eukaryota"/>
</dbReference>
<dbReference type="GO" id="GO:0019005">
    <property type="term" value="C:SCF ubiquitin ligase complex"/>
    <property type="evidence" value="ECO:0000318"/>
    <property type="project" value="GO_Central"/>
</dbReference>
<dbReference type="Gramene" id="EOY06408">
    <property type="protein sequence ID" value="EOY06408"/>
    <property type="gene ID" value="TCM_021137"/>
</dbReference>
<dbReference type="FunCoup" id="A0A061EP26">
    <property type="interactions" value="237"/>
</dbReference>
<evidence type="ECO:0000259" key="1">
    <source>
        <dbReference type="PROSITE" id="PS50181"/>
    </source>
</evidence>
<dbReference type="STRING" id="3641.A0A061EP26"/>
<dbReference type="InterPro" id="IPR001810">
    <property type="entry name" value="F-box_dom"/>
</dbReference>
<dbReference type="PROSITE" id="PS50181">
    <property type="entry name" value="FBOX"/>
    <property type="match status" value="1"/>
</dbReference>
<dbReference type="SMART" id="SM00256">
    <property type="entry name" value="FBOX"/>
    <property type="match status" value="1"/>
</dbReference>
<feature type="domain" description="F-box" evidence="1">
    <location>
        <begin position="5"/>
        <end position="51"/>
    </location>
</feature>
<evidence type="ECO:0000313" key="3">
    <source>
        <dbReference type="Proteomes" id="UP000026915"/>
    </source>
</evidence>
<dbReference type="PANTHER" id="PTHR16008">
    <property type="entry name" value="F-BOX ONLY PROTEIN 4"/>
    <property type="match status" value="1"/>
</dbReference>
<proteinExistence type="predicted"/>
<reference evidence="2 3" key="1">
    <citation type="journal article" date="2013" name="Genome Biol.">
        <title>The genome sequence of the most widely cultivated cacao type and its use to identify candidate genes regulating pod color.</title>
        <authorList>
            <person name="Motamayor J.C."/>
            <person name="Mockaitis K."/>
            <person name="Schmutz J."/>
            <person name="Haiminen N."/>
            <person name="Iii D.L."/>
            <person name="Cornejo O."/>
            <person name="Findley S.D."/>
            <person name="Zheng P."/>
            <person name="Utro F."/>
            <person name="Royaert S."/>
            <person name="Saski C."/>
            <person name="Jenkins J."/>
            <person name="Podicheti R."/>
            <person name="Zhao M."/>
            <person name="Scheffler B.E."/>
            <person name="Stack J.C."/>
            <person name="Feltus F.A."/>
            <person name="Mustiga G.M."/>
            <person name="Amores F."/>
            <person name="Phillips W."/>
            <person name="Marelli J.P."/>
            <person name="May G.D."/>
            <person name="Shapiro H."/>
            <person name="Ma J."/>
            <person name="Bustamante C.D."/>
            <person name="Schnell R.J."/>
            <person name="Main D."/>
            <person name="Gilbert D."/>
            <person name="Parida L."/>
            <person name="Kuhn D.N."/>
        </authorList>
    </citation>
    <scope>NUCLEOTIDE SEQUENCE [LARGE SCALE GENOMIC DNA]</scope>
    <source>
        <strain evidence="3">cv. Matina 1-6</strain>
    </source>
</reference>
<accession>A0A061EP26</accession>
<dbReference type="Proteomes" id="UP000026915">
    <property type="component" value="Chromosome 4"/>
</dbReference>
<name>A0A061EP26_THECC</name>
<sequence>MKQSDYTYSSLPNDVALKIASSLEVPDLSSLGCCSRVWRDLCGSDCLWKSLVRERWPLLNEAALQDPNFKGWRGFYKKQHKEVAGRAASVVKFVEQCSLSESLEVSNYLKAIECLRSMQFGFKDVQMVLFKPKLNVLLNLVGLHYCLNCLQEPASHVTEALQSSKISDRQVCVKWWKFGRRFYGFRMRDESHSRCISLQDLATAKEEEVLGVLERGAIHEVLQENALMIGRSGEDHPGSCCQRFRLCSCFVR</sequence>
<evidence type="ECO:0000313" key="2">
    <source>
        <dbReference type="EMBL" id="EOY06408.1"/>
    </source>
</evidence>
<dbReference type="Pfam" id="PF12937">
    <property type="entry name" value="F-box-like"/>
    <property type="match status" value="1"/>
</dbReference>
<keyword evidence="3" id="KW-1185">Reference proteome</keyword>
<gene>
    <name evidence="2" type="ORF">TCM_021137</name>
</gene>
<dbReference type="Gene3D" id="1.20.1280.50">
    <property type="match status" value="1"/>
</dbReference>
<dbReference type="SUPFAM" id="SSF81383">
    <property type="entry name" value="F-box domain"/>
    <property type="match status" value="1"/>
</dbReference>
<dbReference type="GO" id="GO:0000209">
    <property type="term" value="P:protein polyubiquitination"/>
    <property type="evidence" value="ECO:0000318"/>
    <property type="project" value="GO_Central"/>
</dbReference>
<dbReference type="EMBL" id="CM001882">
    <property type="protein sequence ID" value="EOY06408.1"/>
    <property type="molecule type" value="Genomic_DNA"/>
</dbReference>
<organism evidence="2 3">
    <name type="scientific">Theobroma cacao</name>
    <name type="common">Cacao</name>
    <name type="synonym">Cocoa</name>
    <dbReference type="NCBI Taxonomy" id="3641"/>
    <lineage>
        <taxon>Eukaryota</taxon>
        <taxon>Viridiplantae</taxon>
        <taxon>Streptophyta</taxon>
        <taxon>Embryophyta</taxon>
        <taxon>Tracheophyta</taxon>
        <taxon>Spermatophyta</taxon>
        <taxon>Magnoliopsida</taxon>
        <taxon>eudicotyledons</taxon>
        <taxon>Gunneridae</taxon>
        <taxon>Pentapetalae</taxon>
        <taxon>rosids</taxon>
        <taxon>malvids</taxon>
        <taxon>Malvales</taxon>
        <taxon>Malvaceae</taxon>
        <taxon>Byttnerioideae</taxon>
        <taxon>Theobroma</taxon>
    </lineage>
</organism>
<protein>
    <submittedName>
        <fullName evidence="2">Uncharacterized protein isoform 1</fullName>
    </submittedName>
</protein>
<dbReference type="AlphaFoldDB" id="A0A061EP26"/>
<dbReference type="PANTHER" id="PTHR16008:SF4">
    <property type="entry name" value="F-BOX ONLY PROTEIN 4"/>
    <property type="match status" value="1"/>
</dbReference>
<dbReference type="InParanoid" id="A0A061EP26"/>
<dbReference type="InterPro" id="IPR036047">
    <property type="entry name" value="F-box-like_dom_sf"/>
</dbReference>
<dbReference type="GO" id="GO:0031146">
    <property type="term" value="P:SCF-dependent proteasomal ubiquitin-dependent protein catabolic process"/>
    <property type="evidence" value="ECO:0000318"/>
    <property type="project" value="GO_Central"/>
</dbReference>